<dbReference type="Proteomes" id="UP001500339">
    <property type="component" value="Unassembled WGS sequence"/>
</dbReference>
<evidence type="ECO:0000313" key="6">
    <source>
        <dbReference type="Proteomes" id="UP001500339"/>
    </source>
</evidence>
<proteinExistence type="predicted"/>
<keyword evidence="3" id="KW-0456">Lyase</keyword>
<dbReference type="EMBL" id="BAAACF010000001">
    <property type="protein sequence ID" value="GAA0721238.1"/>
    <property type="molecule type" value="Genomic_DNA"/>
</dbReference>
<dbReference type="InterPro" id="IPR000634">
    <property type="entry name" value="Ser/Thr_deHydtase_PyrdxlP-BS"/>
</dbReference>
<comment type="caution">
    <text evidence="5">The sequence shown here is derived from an EMBL/GenBank/DDBJ whole genome shotgun (WGS) entry which is preliminary data.</text>
</comment>
<dbReference type="PANTHER" id="PTHR48078:SF6">
    <property type="entry name" value="L-THREONINE DEHYDRATASE CATABOLIC TDCB"/>
    <property type="match status" value="1"/>
</dbReference>
<evidence type="ECO:0000259" key="4">
    <source>
        <dbReference type="Pfam" id="PF00291"/>
    </source>
</evidence>
<feature type="domain" description="Tryptophan synthase beta chain-like PALP" evidence="4">
    <location>
        <begin position="69"/>
        <end position="367"/>
    </location>
</feature>
<evidence type="ECO:0000256" key="2">
    <source>
        <dbReference type="ARBA" id="ARBA00022898"/>
    </source>
</evidence>
<gene>
    <name evidence="5" type="ORF">GCM10008905_11480</name>
</gene>
<organism evidence="5 6">
    <name type="scientific">Clostridium malenominatum</name>
    <dbReference type="NCBI Taxonomy" id="1539"/>
    <lineage>
        <taxon>Bacteria</taxon>
        <taxon>Bacillati</taxon>
        <taxon>Bacillota</taxon>
        <taxon>Clostridia</taxon>
        <taxon>Eubacteriales</taxon>
        <taxon>Clostridiaceae</taxon>
        <taxon>Clostridium</taxon>
    </lineage>
</organism>
<protein>
    <submittedName>
        <fullName evidence="5">Threonine synthase</fullName>
    </submittedName>
</protein>
<keyword evidence="6" id="KW-1185">Reference proteome</keyword>
<dbReference type="Gene3D" id="3.40.50.1100">
    <property type="match status" value="2"/>
</dbReference>
<accession>A0ABP3TZN1</accession>
<dbReference type="InterPro" id="IPR036052">
    <property type="entry name" value="TrpB-like_PALP_sf"/>
</dbReference>
<dbReference type="CDD" id="cd01563">
    <property type="entry name" value="Thr-synth_1"/>
    <property type="match status" value="1"/>
</dbReference>
<name>A0ABP3TZN1_9CLOT</name>
<evidence type="ECO:0000313" key="5">
    <source>
        <dbReference type="EMBL" id="GAA0721238.1"/>
    </source>
</evidence>
<dbReference type="InterPro" id="IPR050147">
    <property type="entry name" value="Ser/Thr_Dehydratase"/>
</dbReference>
<dbReference type="InterPro" id="IPR001926">
    <property type="entry name" value="TrpB-like_PALP"/>
</dbReference>
<dbReference type="PROSITE" id="PS00165">
    <property type="entry name" value="DEHYDRATASE_SER_THR"/>
    <property type="match status" value="1"/>
</dbReference>
<evidence type="ECO:0000256" key="3">
    <source>
        <dbReference type="ARBA" id="ARBA00023239"/>
    </source>
</evidence>
<sequence>MSINYVCSKCFKVHDPKTMVFRCDCGGMLDLEDFPLEFSKSSINSEEWSLFKYIKALPFGEAFDLWKEVTMGEGLTPLVPLDAKVPSLLVKMDYLMPTMSFKDRGAAILIAKAKELGVKKVIQDSSGNAGTSVAAYANRAGIACDIYVPENTSPKKIKQIASHGAKVHVVPGSREDTAKAALDAVERGEGFYASHVYNPFFYQGTKTYAYEIYEQLKGELPEVLVVPVGNGTLVFGVYYGFKDLLKLGLIEKLPKIIAVQSQNCAPIYEAFKNNNDYTQEVKNTGTLAEGIAIADPKRGHQLLQAIKETGGEVILAPEDEILEVRDKLALKGFYIEPTTAATFAGYFKYVRETGFEPKGKVILPLCGSGLKSEH</sequence>
<dbReference type="Pfam" id="PF00291">
    <property type="entry name" value="PALP"/>
    <property type="match status" value="1"/>
</dbReference>
<evidence type="ECO:0000256" key="1">
    <source>
        <dbReference type="ARBA" id="ARBA00001933"/>
    </source>
</evidence>
<dbReference type="PANTHER" id="PTHR48078">
    <property type="entry name" value="THREONINE DEHYDRATASE, MITOCHONDRIAL-RELATED"/>
    <property type="match status" value="1"/>
</dbReference>
<dbReference type="SUPFAM" id="SSF53686">
    <property type="entry name" value="Tryptophan synthase beta subunit-like PLP-dependent enzymes"/>
    <property type="match status" value="1"/>
</dbReference>
<keyword evidence="2" id="KW-0663">Pyridoxal phosphate</keyword>
<dbReference type="RefSeq" id="WP_343767652.1">
    <property type="nucleotide sequence ID" value="NZ_BAAACF010000001.1"/>
</dbReference>
<reference evidence="6" key="1">
    <citation type="journal article" date="2019" name="Int. J. Syst. Evol. Microbiol.">
        <title>The Global Catalogue of Microorganisms (GCM) 10K type strain sequencing project: providing services to taxonomists for standard genome sequencing and annotation.</title>
        <authorList>
            <consortium name="The Broad Institute Genomics Platform"/>
            <consortium name="The Broad Institute Genome Sequencing Center for Infectious Disease"/>
            <person name="Wu L."/>
            <person name="Ma J."/>
        </authorList>
    </citation>
    <scope>NUCLEOTIDE SEQUENCE [LARGE SCALE GENOMIC DNA]</scope>
    <source>
        <strain evidence="6">JCM 1405</strain>
    </source>
</reference>
<comment type="cofactor">
    <cofactor evidence="1">
        <name>pyridoxal 5'-phosphate</name>
        <dbReference type="ChEBI" id="CHEBI:597326"/>
    </cofactor>
</comment>